<name>A0A133V082_9EURY</name>
<accession>A0A133V082</accession>
<evidence type="ECO:0000256" key="1">
    <source>
        <dbReference type="SAM" id="MobiDB-lite"/>
    </source>
</evidence>
<dbReference type="Proteomes" id="UP000070344">
    <property type="component" value="Unassembled WGS sequence"/>
</dbReference>
<evidence type="ECO:0000313" key="2">
    <source>
        <dbReference type="EMBL" id="KXA99847.1"/>
    </source>
</evidence>
<keyword evidence="3" id="KW-1185">Reference proteome</keyword>
<dbReference type="EMBL" id="LHXV01000066">
    <property type="protein sequence ID" value="KXA99847.1"/>
    <property type="molecule type" value="Genomic_DNA"/>
</dbReference>
<organism evidence="2 3">
    <name type="scientific">candidate division MSBL1 archaeon SCGC-AAA259O05</name>
    <dbReference type="NCBI Taxonomy" id="1698271"/>
    <lineage>
        <taxon>Archaea</taxon>
        <taxon>Methanobacteriati</taxon>
        <taxon>Methanobacteriota</taxon>
        <taxon>candidate division MSBL1</taxon>
    </lineage>
</organism>
<feature type="region of interest" description="Disordered" evidence="1">
    <location>
        <begin position="1"/>
        <end position="27"/>
    </location>
</feature>
<comment type="caution">
    <text evidence="2">The sequence shown here is derived from an EMBL/GenBank/DDBJ whole genome shotgun (WGS) entry which is preliminary data.</text>
</comment>
<sequence length="77" mass="8603">MRQSDTTLKRTHHWYNISPGRGGIQTLKPSTASLKKRKRSGGLAALLESPILSGKVGKRDLDSRRKRTLNFLNSRGT</sequence>
<dbReference type="AlphaFoldDB" id="A0A133V082"/>
<protein>
    <submittedName>
        <fullName evidence="2">Uncharacterized protein</fullName>
    </submittedName>
</protein>
<evidence type="ECO:0000313" key="3">
    <source>
        <dbReference type="Proteomes" id="UP000070344"/>
    </source>
</evidence>
<gene>
    <name evidence="2" type="ORF">AKJ41_04760</name>
</gene>
<reference evidence="2 3" key="1">
    <citation type="journal article" date="2016" name="Sci. Rep.">
        <title>Metabolic traits of an uncultured archaeal lineage -MSBL1- from brine pools of the Red Sea.</title>
        <authorList>
            <person name="Mwirichia R."/>
            <person name="Alam I."/>
            <person name="Rashid M."/>
            <person name="Vinu M."/>
            <person name="Ba-Alawi W."/>
            <person name="Anthony Kamau A."/>
            <person name="Kamanda Ngugi D."/>
            <person name="Goker M."/>
            <person name="Klenk H.P."/>
            <person name="Bajic V."/>
            <person name="Stingl U."/>
        </authorList>
    </citation>
    <scope>NUCLEOTIDE SEQUENCE [LARGE SCALE GENOMIC DNA]</scope>
    <source>
        <strain evidence="2">SCGC-AAA259O05</strain>
    </source>
</reference>
<proteinExistence type="predicted"/>